<dbReference type="EMBL" id="AFCS01000393">
    <property type="protein sequence ID" value="EHC80687.1"/>
    <property type="molecule type" value="Genomic_DNA"/>
</dbReference>
<dbReference type="Gene3D" id="1.10.1740.10">
    <property type="match status" value="1"/>
</dbReference>
<dbReference type="PROSITE" id="PS00715">
    <property type="entry name" value="SIGMA70_1"/>
    <property type="match status" value="1"/>
</dbReference>
<keyword evidence="2" id="KW-0969">Cilium</keyword>
<proteinExistence type="predicted"/>
<reference evidence="2 3" key="1">
    <citation type="journal article" date="2011" name="BMC Genomics">
        <title>Genome sequencing reveals diversification of virulence factor content and possible host adaptation in distinct subpopulations of Salmonella enterica.</title>
        <authorList>
            <person name="den Bakker H.C."/>
            <person name="Moreno Switt A.I."/>
            <person name="Govoni G."/>
            <person name="Cummings C.A."/>
            <person name="Ranieri M.L."/>
            <person name="Degoricija L."/>
            <person name="Hoelzer K."/>
            <person name="Rodriguez-Rivera L.D."/>
            <person name="Brown S."/>
            <person name="Bolchacova E."/>
            <person name="Furtado M.R."/>
            <person name="Wiedmann M."/>
        </authorList>
    </citation>
    <scope>NUCLEOTIDE SEQUENCE [LARGE SCALE GENOMIC DNA]</scope>
    <source>
        <strain evidence="2 3">S5-403</strain>
    </source>
</reference>
<evidence type="ECO:0000259" key="1">
    <source>
        <dbReference type="PROSITE" id="PS00715"/>
    </source>
</evidence>
<accession>G5Q156</accession>
<gene>
    <name evidence="2" type="ORF">LTSEMON_1565</name>
</gene>
<dbReference type="InterPro" id="IPR013325">
    <property type="entry name" value="RNA_pol_sigma_r2"/>
</dbReference>
<dbReference type="SUPFAM" id="SSF88946">
    <property type="entry name" value="Sigma2 domain of RNA polymerase sigma factors"/>
    <property type="match status" value="1"/>
</dbReference>
<dbReference type="AlphaFoldDB" id="G5Q156"/>
<dbReference type="Proteomes" id="UP000003221">
    <property type="component" value="Unassembled WGS sequence"/>
</dbReference>
<dbReference type="GO" id="GO:0003700">
    <property type="term" value="F:DNA-binding transcription factor activity"/>
    <property type="evidence" value="ECO:0007669"/>
    <property type="project" value="InterPro"/>
</dbReference>
<sequence>MNSLYTAEGVMDKHSLWQRYVPLVRHEALRLQVRLPASVELDDLLQAGGIGLLNAVDPGGIGLLNAVEGRPI</sequence>
<keyword evidence="2" id="KW-0282">Flagellum</keyword>
<name>G5Q156_SALMO</name>
<evidence type="ECO:0000313" key="3">
    <source>
        <dbReference type="Proteomes" id="UP000003221"/>
    </source>
</evidence>
<organism evidence="2 3">
    <name type="scientific">Salmonella enterica subsp. enterica serovar Montevideo str. S5-403</name>
    <dbReference type="NCBI Taxonomy" id="913242"/>
    <lineage>
        <taxon>Bacteria</taxon>
        <taxon>Pseudomonadati</taxon>
        <taxon>Pseudomonadota</taxon>
        <taxon>Gammaproteobacteria</taxon>
        <taxon>Enterobacterales</taxon>
        <taxon>Enterobacteriaceae</taxon>
        <taxon>Salmonella</taxon>
    </lineage>
</organism>
<dbReference type="PATRIC" id="fig|913242.3.peg.1402"/>
<feature type="domain" description="RNA polymerase sigma-70" evidence="1">
    <location>
        <begin position="43"/>
        <end position="56"/>
    </location>
</feature>
<comment type="caution">
    <text evidence="2">The sequence shown here is derived from an EMBL/GenBank/DDBJ whole genome shotgun (WGS) entry which is preliminary data.</text>
</comment>
<keyword evidence="2" id="KW-0966">Cell projection</keyword>
<protein>
    <submittedName>
        <fullName evidence="2">RNA polymerase sigma factor for flagellar operon</fullName>
    </submittedName>
</protein>
<evidence type="ECO:0000313" key="2">
    <source>
        <dbReference type="EMBL" id="EHC80687.1"/>
    </source>
</evidence>
<dbReference type="InterPro" id="IPR000943">
    <property type="entry name" value="RNA_pol_sigma70"/>
</dbReference>
<dbReference type="GO" id="GO:0006352">
    <property type="term" value="P:DNA-templated transcription initiation"/>
    <property type="evidence" value="ECO:0007669"/>
    <property type="project" value="InterPro"/>
</dbReference>